<keyword evidence="7 16" id="KW-0732">Signal</keyword>
<dbReference type="OrthoDB" id="20303at2759"/>
<keyword evidence="6 15" id="KW-0812">Transmembrane</keyword>
<keyword evidence="12 15" id="KW-0472">Membrane</keyword>
<evidence type="ECO:0000256" key="15">
    <source>
        <dbReference type="SAM" id="Phobius"/>
    </source>
</evidence>
<keyword evidence="11" id="KW-0406">Ion transport</keyword>
<dbReference type="GO" id="GO:2001256">
    <property type="term" value="P:regulation of store-operated calcium entry"/>
    <property type="evidence" value="ECO:0007669"/>
    <property type="project" value="InterPro"/>
</dbReference>
<dbReference type="Proteomes" id="UP000283895">
    <property type="component" value="Unassembled WGS sequence"/>
</dbReference>
<feature type="region of interest" description="Disordered" evidence="14">
    <location>
        <begin position="185"/>
        <end position="322"/>
    </location>
</feature>
<evidence type="ECO:0000256" key="10">
    <source>
        <dbReference type="ARBA" id="ARBA00022989"/>
    </source>
</evidence>
<feature type="compositionally biased region" description="Low complexity" evidence="14">
    <location>
        <begin position="270"/>
        <end position="287"/>
    </location>
</feature>
<reference evidence="17 18" key="1">
    <citation type="submission" date="2015-09" db="EMBL/GenBank/DDBJ databases">
        <title>Host preference determinants of Valsa canker pathogens revealed by comparative genomics.</title>
        <authorList>
            <person name="Yin Z."/>
            <person name="Huang L."/>
        </authorList>
    </citation>
    <scope>NUCLEOTIDE SEQUENCE [LARGE SCALE GENOMIC DNA]</scope>
    <source>
        <strain evidence="17 18">03-1</strain>
    </source>
</reference>
<evidence type="ECO:0000313" key="18">
    <source>
        <dbReference type="Proteomes" id="UP000283895"/>
    </source>
</evidence>
<feature type="chain" id="PRO_5018969348" description="Store-operated calcium entry-associated regulatory factor" evidence="16">
    <location>
        <begin position="21"/>
        <end position="322"/>
    </location>
</feature>
<evidence type="ECO:0000256" key="3">
    <source>
        <dbReference type="ARBA" id="ARBA00016584"/>
    </source>
</evidence>
<feature type="compositionally biased region" description="Low complexity" evidence="14">
    <location>
        <begin position="298"/>
        <end position="322"/>
    </location>
</feature>
<evidence type="ECO:0000256" key="16">
    <source>
        <dbReference type="SAM" id="SignalP"/>
    </source>
</evidence>
<evidence type="ECO:0000256" key="1">
    <source>
        <dbReference type="ARBA" id="ARBA00004115"/>
    </source>
</evidence>
<dbReference type="GO" id="GO:0006816">
    <property type="term" value="P:calcium ion transport"/>
    <property type="evidence" value="ECO:0007669"/>
    <property type="project" value="UniProtKB-KW"/>
</dbReference>
<evidence type="ECO:0000256" key="14">
    <source>
        <dbReference type="SAM" id="MobiDB-lite"/>
    </source>
</evidence>
<evidence type="ECO:0000256" key="7">
    <source>
        <dbReference type="ARBA" id="ARBA00022729"/>
    </source>
</evidence>
<feature type="transmembrane region" description="Helical" evidence="15">
    <location>
        <begin position="156"/>
        <end position="177"/>
    </location>
</feature>
<feature type="signal peptide" evidence="16">
    <location>
        <begin position="1"/>
        <end position="20"/>
    </location>
</feature>
<comment type="similarity">
    <text evidence="2">Belongs to the SARAF family.</text>
</comment>
<name>A0A423X7Y7_9PEZI</name>
<proteinExistence type="inferred from homology"/>
<keyword evidence="18" id="KW-1185">Reference proteome</keyword>
<evidence type="ECO:0000256" key="11">
    <source>
        <dbReference type="ARBA" id="ARBA00023065"/>
    </source>
</evidence>
<evidence type="ECO:0000256" key="6">
    <source>
        <dbReference type="ARBA" id="ARBA00022692"/>
    </source>
</evidence>
<protein>
    <recommendedName>
        <fullName evidence="3">Store-operated calcium entry-associated regulatory factor</fullName>
    </recommendedName>
    <alternativeName>
        <fullName evidence="13">Transmembrane protein 66</fullName>
    </alternativeName>
</protein>
<dbReference type="Pfam" id="PF06682">
    <property type="entry name" value="SARAF"/>
    <property type="match status" value="1"/>
</dbReference>
<feature type="compositionally biased region" description="Gly residues" evidence="14">
    <location>
        <begin position="192"/>
        <end position="205"/>
    </location>
</feature>
<dbReference type="EMBL" id="LKEA01000001">
    <property type="protein sequence ID" value="ROW12075.1"/>
    <property type="molecule type" value="Genomic_DNA"/>
</dbReference>
<dbReference type="PANTHER" id="PTHR15929:SF0">
    <property type="entry name" value="STORE-OPERATED CALCIUM ENTRY-ASSOCIATED REGULATORY FACTOR"/>
    <property type="match status" value="1"/>
</dbReference>
<comment type="caution">
    <text evidence="17">The sequence shown here is derived from an EMBL/GenBank/DDBJ whole genome shotgun (WGS) entry which is preliminary data.</text>
</comment>
<evidence type="ECO:0000256" key="9">
    <source>
        <dbReference type="ARBA" id="ARBA00022837"/>
    </source>
</evidence>
<organism evidence="17 18">
    <name type="scientific">Cytospora schulzeri</name>
    <dbReference type="NCBI Taxonomy" id="448051"/>
    <lineage>
        <taxon>Eukaryota</taxon>
        <taxon>Fungi</taxon>
        <taxon>Dikarya</taxon>
        <taxon>Ascomycota</taxon>
        <taxon>Pezizomycotina</taxon>
        <taxon>Sordariomycetes</taxon>
        <taxon>Sordariomycetidae</taxon>
        <taxon>Diaporthales</taxon>
        <taxon>Cytosporaceae</taxon>
        <taxon>Cytospora</taxon>
    </lineage>
</organism>
<sequence length="322" mass="33470">MRLLNPISAALAILTLSAEAKPRDAILLSQVESLTLRADRQTTHNRAPAAPQLRCISPSALCALHRVDLMRCENRGAGYDGEDIQWTCTAQLPAELKLGSTDVTCEGYTSPDDPYVLKGSCGVEYRVVLTREGEERWPDLAGGGGETAGGGVAGDWFPVLFWVIFVAVVGYIVYGALTGPGGDGQHRAGNDHFGGGGGGGPGGGDDGWDDPPPPYPGTNDHNNSNNNNRRSQSKRSGRATGQQQGWRPDVRSAGLGAAAGAAAGYGFGRMGNNSSSNNGGRNNNYGSTWGGGNGGEGSSRSNSSTSSSSRYESTGFGSTSRR</sequence>
<evidence type="ECO:0000256" key="4">
    <source>
        <dbReference type="ARBA" id="ARBA00022448"/>
    </source>
</evidence>
<dbReference type="PANTHER" id="PTHR15929">
    <property type="entry name" value="STORE-OPERATED CALCIUM ENTRY-ASSOCIATED REGULATORY FACTOR"/>
    <property type="match status" value="1"/>
</dbReference>
<gene>
    <name evidence="17" type="ORF">VMCG_00476</name>
</gene>
<comment type="subcellular location">
    <subcellularLocation>
        <location evidence="1">Endoplasmic reticulum membrane</location>
        <topology evidence="1">Single-pass type I membrane protein</topology>
    </subcellularLocation>
</comment>
<evidence type="ECO:0000313" key="17">
    <source>
        <dbReference type="EMBL" id="ROW12075.1"/>
    </source>
</evidence>
<evidence type="ECO:0000256" key="13">
    <source>
        <dbReference type="ARBA" id="ARBA00031116"/>
    </source>
</evidence>
<dbReference type="GO" id="GO:0005789">
    <property type="term" value="C:endoplasmic reticulum membrane"/>
    <property type="evidence" value="ECO:0007669"/>
    <property type="project" value="UniProtKB-SubCell"/>
</dbReference>
<dbReference type="AlphaFoldDB" id="A0A423X7Y7"/>
<keyword evidence="5" id="KW-0109">Calcium transport</keyword>
<feature type="compositionally biased region" description="Gly residues" evidence="14">
    <location>
        <begin position="288"/>
        <end position="297"/>
    </location>
</feature>
<evidence type="ECO:0000256" key="5">
    <source>
        <dbReference type="ARBA" id="ARBA00022568"/>
    </source>
</evidence>
<keyword evidence="4" id="KW-0813">Transport</keyword>
<dbReference type="STRING" id="356882.A0A423X7Y7"/>
<keyword evidence="10 15" id="KW-1133">Transmembrane helix</keyword>
<evidence type="ECO:0000256" key="8">
    <source>
        <dbReference type="ARBA" id="ARBA00022824"/>
    </source>
</evidence>
<accession>A0A423X7Y7</accession>
<feature type="compositionally biased region" description="Low complexity" evidence="14">
    <location>
        <begin position="253"/>
        <end position="262"/>
    </location>
</feature>
<evidence type="ECO:0000256" key="12">
    <source>
        <dbReference type="ARBA" id="ARBA00023136"/>
    </source>
</evidence>
<keyword evidence="8" id="KW-0256">Endoplasmic reticulum</keyword>
<evidence type="ECO:0000256" key="2">
    <source>
        <dbReference type="ARBA" id="ARBA00006833"/>
    </source>
</evidence>
<dbReference type="InterPro" id="IPR009567">
    <property type="entry name" value="SARAF"/>
</dbReference>
<keyword evidence="9" id="KW-0106">Calcium</keyword>